<dbReference type="InterPro" id="IPR023132">
    <property type="entry name" value="Sama2622-like_sf"/>
</dbReference>
<evidence type="ECO:0000313" key="1">
    <source>
        <dbReference type="EMBL" id="UUM32547.1"/>
    </source>
</evidence>
<reference evidence="1" key="1">
    <citation type="submission" date="2022-07" db="EMBL/GenBank/DDBJ databases">
        <title>Complete genome of Vibrio japonicus strain JCM 31412T and phylogenomic assessment of the Nereis clade of the genus Vibrio.</title>
        <authorList>
            <person name="Shlafstein M.D."/>
            <person name="Emsley S.A."/>
            <person name="Ushijima B."/>
            <person name="Videau P."/>
            <person name="Saw J.H."/>
        </authorList>
    </citation>
    <scope>NUCLEOTIDE SEQUENCE</scope>
    <source>
        <strain evidence="1">JCM 31412</strain>
    </source>
</reference>
<dbReference type="Pfam" id="PF11269">
    <property type="entry name" value="DUF3069"/>
    <property type="match status" value="1"/>
</dbReference>
<name>A0ABY5LN60_9VIBR</name>
<sequence>MSDVNLTEQPKVDLATVSAELRQVIDFDEVPEAMHYMVTSIHEVSEEAIREAWEELPTSAQNVLDNFEQFHALISVSQAFAGISVMEEFPTLNLPEGMTDGEKEEYRAQLLDQVLHNCVKDMVKQIKKARRDPILKRDFTDVFTK</sequence>
<protein>
    <submittedName>
        <fullName evidence="1">DUF3069 domain-containing protein</fullName>
    </submittedName>
</protein>
<proteinExistence type="predicted"/>
<evidence type="ECO:0000313" key="2">
    <source>
        <dbReference type="Proteomes" id="UP001058602"/>
    </source>
</evidence>
<gene>
    <name evidence="1" type="ORF">NP165_13315</name>
</gene>
<dbReference type="EMBL" id="CP102097">
    <property type="protein sequence ID" value="UUM32547.1"/>
    <property type="molecule type" value="Genomic_DNA"/>
</dbReference>
<dbReference type="Proteomes" id="UP001058602">
    <property type="component" value="Chromosome 2"/>
</dbReference>
<accession>A0ABY5LN60</accession>
<organism evidence="1 2">
    <name type="scientific">Vibrio japonicus</name>
    <dbReference type="NCBI Taxonomy" id="1824638"/>
    <lineage>
        <taxon>Bacteria</taxon>
        <taxon>Pseudomonadati</taxon>
        <taxon>Pseudomonadota</taxon>
        <taxon>Gammaproteobacteria</taxon>
        <taxon>Vibrionales</taxon>
        <taxon>Vibrionaceae</taxon>
        <taxon>Vibrio</taxon>
    </lineage>
</organism>
<dbReference type="SUPFAM" id="SSF158675">
    <property type="entry name" value="Sama2622-like"/>
    <property type="match status" value="1"/>
</dbReference>
<dbReference type="RefSeq" id="WP_257086213.1">
    <property type="nucleotide sequence ID" value="NZ_CP102097.1"/>
</dbReference>
<dbReference type="InterPro" id="IPR021422">
    <property type="entry name" value="DUF3069"/>
</dbReference>
<keyword evidence="2" id="KW-1185">Reference proteome</keyword>